<evidence type="ECO:0000313" key="3">
    <source>
        <dbReference type="EMBL" id="SEB13397.1"/>
    </source>
</evidence>
<sequence>MDTPIISVVTICYNAVECIEETMLSVLNQTYDKVEYIVIDGGSKDGTVDIIKRYAHRLAYWTSEPDKGIYDAMNKGIQKANGEWINFMNAGDTFYSSTVIQEVFSKVSLSSDIIYGDTCLSFSIGQYIREGKKVTDKDYMPFGHQASFSRTRLMKTYGFDTCYKVCADYKFFYQIYKIGGKFEYIDLIVSNYEAEAGLSSVNTSLLKYERGKIEGKASNIFWLLSCIVFYILSLLKRVMLYVLPTSIANLIKKSRYKKMFKPIQ</sequence>
<evidence type="ECO:0000256" key="1">
    <source>
        <dbReference type="SAM" id="Phobius"/>
    </source>
</evidence>
<reference evidence="3 4" key="1">
    <citation type="submission" date="2016-10" db="EMBL/GenBank/DDBJ databases">
        <authorList>
            <person name="de Groot N.N."/>
        </authorList>
    </citation>
    <scope>NUCLEOTIDE SEQUENCE [LARGE SCALE GENOMIC DNA]</scope>
    <source>
        <strain evidence="3 4">NLAE-zl-G339</strain>
    </source>
</reference>
<organism evidence="3 4">
    <name type="scientific">Bacteroides xylanisolvens</name>
    <dbReference type="NCBI Taxonomy" id="371601"/>
    <lineage>
        <taxon>Bacteria</taxon>
        <taxon>Pseudomonadati</taxon>
        <taxon>Bacteroidota</taxon>
        <taxon>Bacteroidia</taxon>
        <taxon>Bacteroidales</taxon>
        <taxon>Bacteroidaceae</taxon>
        <taxon>Bacteroides</taxon>
    </lineage>
</organism>
<evidence type="ECO:0000313" key="4">
    <source>
        <dbReference type="Proteomes" id="UP000183040"/>
    </source>
</evidence>
<dbReference type="Gene3D" id="3.90.550.10">
    <property type="entry name" value="Spore Coat Polysaccharide Biosynthesis Protein SpsA, Chain A"/>
    <property type="match status" value="1"/>
</dbReference>
<gene>
    <name evidence="3" type="ORF">SAMN04487924_13612</name>
</gene>
<dbReference type="PANTHER" id="PTHR22916">
    <property type="entry name" value="GLYCOSYLTRANSFERASE"/>
    <property type="match status" value="1"/>
</dbReference>
<dbReference type="RefSeq" id="WP_074708432.1">
    <property type="nucleotide sequence ID" value="NZ_FNRP01000036.1"/>
</dbReference>
<keyword evidence="1" id="KW-1133">Transmembrane helix</keyword>
<feature type="domain" description="Glycosyltransferase 2-like" evidence="2">
    <location>
        <begin position="7"/>
        <end position="114"/>
    </location>
</feature>
<proteinExistence type="predicted"/>
<feature type="transmembrane region" description="Helical" evidence="1">
    <location>
        <begin position="220"/>
        <end position="251"/>
    </location>
</feature>
<name>A0A1H4GV55_9BACE</name>
<evidence type="ECO:0000259" key="2">
    <source>
        <dbReference type="Pfam" id="PF00535"/>
    </source>
</evidence>
<dbReference type="PANTHER" id="PTHR22916:SF67">
    <property type="entry name" value="COLANIC ACID BIOSYNTHESIS GLYCOSYL TRANSFERASE WCAE-RELATED"/>
    <property type="match status" value="1"/>
</dbReference>
<dbReference type="AlphaFoldDB" id="A0A1H4GV55"/>
<dbReference type="InterPro" id="IPR029044">
    <property type="entry name" value="Nucleotide-diphossugar_trans"/>
</dbReference>
<dbReference type="CDD" id="cd06433">
    <property type="entry name" value="GT_2_WfgS_like"/>
    <property type="match status" value="1"/>
</dbReference>
<keyword evidence="1" id="KW-0812">Transmembrane</keyword>
<keyword evidence="3" id="KW-0808">Transferase</keyword>
<dbReference type="Proteomes" id="UP000183040">
    <property type="component" value="Unassembled WGS sequence"/>
</dbReference>
<dbReference type="Pfam" id="PF00535">
    <property type="entry name" value="Glycos_transf_2"/>
    <property type="match status" value="1"/>
</dbReference>
<accession>A0A1H4GV55</accession>
<protein>
    <submittedName>
        <fullName evidence="3">Glycosyl transferase family 2</fullName>
    </submittedName>
</protein>
<dbReference type="InterPro" id="IPR001173">
    <property type="entry name" value="Glyco_trans_2-like"/>
</dbReference>
<dbReference type="EMBL" id="FNRP01000036">
    <property type="protein sequence ID" value="SEB13397.1"/>
    <property type="molecule type" value="Genomic_DNA"/>
</dbReference>
<dbReference type="SUPFAM" id="SSF53448">
    <property type="entry name" value="Nucleotide-diphospho-sugar transferases"/>
    <property type="match status" value="1"/>
</dbReference>
<dbReference type="GO" id="GO:0016758">
    <property type="term" value="F:hexosyltransferase activity"/>
    <property type="evidence" value="ECO:0007669"/>
    <property type="project" value="UniProtKB-ARBA"/>
</dbReference>
<keyword evidence="1" id="KW-0472">Membrane</keyword>